<dbReference type="EMBL" id="GANP01015327">
    <property type="protein sequence ID" value="JAB69141.1"/>
    <property type="molecule type" value="mRNA"/>
</dbReference>
<dbReference type="InterPro" id="IPR012674">
    <property type="entry name" value="Calycin"/>
</dbReference>
<accession>V5IBJ5</accession>
<name>V5IBJ5_IXORI</name>
<dbReference type="GO" id="GO:0030682">
    <property type="term" value="P:symbiont-mediated perturbation of host defenses"/>
    <property type="evidence" value="ECO:0007669"/>
    <property type="project" value="InterPro"/>
</dbReference>
<dbReference type="InterPro" id="IPR002970">
    <property type="entry name" value="Tick_his-bd"/>
</dbReference>
<protein>
    <submittedName>
        <fullName evidence="3">Putative lipocal-1 9</fullName>
    </submittedName>
</protein>
<reference evidence="3" key="1">
    <citation type="journal article" date="2015" name="Sci. Rep.">
        <title>Tissue- and time-dependent transcription in Ixodes ricinus salivary glands and midguts when blood feeding on the vertebrate host.</title>
        <authorList>
            <person name="Kotsyfakis M."/>
            <person name="Schwarz A."/>
            <person name="Erhart J."/>
            <person name="Ribeiro J.M."/>
        </authorList>
    </citation>
    <scope>NUCLEOTIDE SEQUENCE</scope>
    <source>
        <tissue evidence="3">Salivary gland and midgut</tissue>
    </source>
</reference>
<dbReference type="Pfam" id="PF02098">
    <property type="entry name" value="His_binding"/>
    <property type="match status" value="1"/>
</dbReference>
<dbReference type="SUPFAM" id="SSF50814">
    <property type="entry name" value="Lipocalins"/>
    <property type="match status" value="1"/>
</dbReference>
<dbReference type="AlphaFoldDB" id="V5IBJ5"/>
<feature type="signal peptide" evidence="2">
    <location>
        <begin position="1"/>
        <end position="17"/>
    </location>
</feature>
<sequence length="159" mass="18032">MMLRVLVVLAIASLASSNTLNEKRPELGQYQDDGKCFPLKTSWHMMYRSFETDPFFGNTAKCARITGTSPVVNGSTEANIEFSPDKKSGIKIELISSDGYTHKNVLRVSLKSLEESFCRRFRRLRRLQRLQGSSAFLHQQNRLQRPATSESVAPAKHRL</sequence>
<dbReference type="Gene3D" id="2.40.128.20">
    <property type="match status" value="1"/>
</dbReference>
<organism evidence="3">
    <name type="scientific">Ixodes ricinus</name>
    <name type="common">Common tick</name>
    <name type="synonym">Acarus ricinus</name>
    <dbReference type="NCBI Taxonomy" id="34613"/>
    <lineage>
        <taxon>Eukaryota</taxon>
        <taxon>Metazoa</taxon>
        <taxon>Ecdysozoa</taxon>
        <taxon>Arthropoda</taxon>
        <taxon>Chelicerata</taxon>
        <taxon>Arachnida</taxon>
        <taxon>Acari</taxon>
        <taxon>Parasitiformes</taxon>
        <taxon>Ixodida</taxon>
        <taxon>Ixodoidea</taxon>
        <taxon>Ixodidae</taxon>
        <taxon>Ixodinae</taxon>
        <taxon>Ixodes</taxon>
    </lineage>
</organism>
<keyword evidence="2" id="KW-0732">Signal</keyword>
<evidence type="ECO:0000256" key="2">
    <source>
        <dbReference type="SAM" id="SignalP"/>
    </source>
</evidence>
<feature type="region of interest" description="Disordered" evidence="1">
    <location>
        <begin position="138"/>
        <end position="159"/>
    </location>
</feature>
<evidence type="ECO:0000256" key="1">
    <source>
        <dbReference type="SAM" id="MobiDB-lite"/>
    </source>
</evidence>
<evidence type="ECO:0000313" key="3">
    <source>
        <dbReference type="EMBL" id="JAB69141.1"/>
    </source>
</evidence>
<feature type="chain" id="PRO_5004737095" evidence="2">
    <location>
        <begin position="18"/>
        <end position="159"/>
    </location>
</feature>
<dbReference type="GO" id="GO:0043176">
    <property type="term" value="F:amine binding"/>
    <property type="evidence" value="ECO:0007669"/>
    <property type="project" value="InterPro"/>
</dbReference>
<proteinExistence type="evidence at transcript level"/>
<feature type="compositionally biased region" description="Polar residues" evidence="1">
    <location>
        <begin position="138"/>
        <end position="151"/>
    </location>
</feature>